<evidence type="ECO:0000313" key="4">
    <source>
        <dbReference type="Proteomes" id="UP001056132"/>
    </source>
</evidence>
<gene>
    <name evidence="3" type="ORF">M5D45_23205</name>
</gene>
<protein>
    <submittedName>
        <fullName evidence="3">Uncharacterized protein</fullName>
    </submittedName>
</protein>
<keyword evidence="2" id="KW-1133">Transmembrane helix</keyword>
<dbReference type="KEGG" id="ccam:M5D45_23205"/>
<dbReference type="Proteomes" id="UP001056132">
    <property type="component" value="Chromosome 2"/>
</dbReference>
<evidence type="ECO:0000256" key="2">
    <source>
        <dbReference type="SAM" id="Phobius"/>
    </source>
</evidence>
<evidence type="ECO:0000256" key="1">
    <source>
        <dbReference type="SAM" id="MobiDB-lite"/>
    </source>
</evidence>
<keyword evidence="2" id="KW-0472">Membrane</keyword>
<evidence type="ECO:0000313" key="3">
    <source>
        <dbReference type="EMBL" id="URF08063.1"/>
    </source>
</evidence>
<dbReference type="AlphaFoldDB" id="A0AAE9I764"/>
<feature type="transmembrane region" description="Helical" evidence="2">
    <location>
        <begin position="51"/>
        <end position="71"/>
    </location>
</feature>
<dbReference type="EMBL" id="CP097331">
    <property type="protein sequence ID" value="URF08063.1"/>
    <property type="molecule type" value="Genomic_DNA"/>
</dbReference>
<keyword evidence="2" id="KW-0812">Transmembrane</keyword>
<proteinExistence type="predicted"/>
<accession>A0AAE9I764</accession>
<organism evidence="3 4">
    <name type="scientific">Cupriavidus campinensis</name>
    <dbReference type="NCBI Taxonomy" id="151783"/>
    <lineage>
        <taxon>Bacteria</taxon>
        <taxon>Pseudomonadati</taxon>
        <taxon>Pseudomonadota</taxon>
        <taxon>Betaproteobacteria</taxon>
        <taxon>Burkholderiales</taxon>
        <taxon>Burkholderiaceae</taxon>
        <taxon>Cupriavidus</taxon>
    </lineage>
</organism>
<sequence length="79" mass="9325">MGVYDRDWWREHYNKHHGQQAQQPEQDTEAAFQHVAHQPKKRPPDMPGVDWHWTIKLLAFCGFATVMLILAKHIAPILR</sequence>
<feature type="region of interest" description="Disordered" evidence="1">
    <location>
        <begin position="14"/>
        <end position="47"/>
    </location>
</feature>
<reference evidence="3" key="2">
    <citation type="submission" date="2022-05" db="EMBL/GenBank/DDBJ databases">
        <authorList>
            <person name="Kunte H.-J."/>
        </authorList>
    </citation>
    <scope>NUCLEOTIDE SEQUENCE</scope>
    <source>
        <strain evidence="3">G5</strain>
    </source>
</reference>
<reference evidence="3" key="1">
    <citation type="journal article" date="2022" name="Microbiol. Resour. Announc.">
        <title>Genome Sequence of Cupriavidus campinensis Strain G5, a Member of a Bacterial Consortium Capable of Polyethylene Degradation.</title>
        <authorList>
            <person name="Schneider B."/>
            <person name="Pfeiffer F."/>
            <person name="Dyall-Smith M."/>
            <person name="Kunte H.J."/>
        </authorList>
    </citation>
    <scope>NUCLEOTIDE SEQUENCE</scope>
    <source>
        <strain evidence="3">G5</strain>
    </source>
</reference>
<name>A0AAE9I764_9BURK</name>
<dbReference type="RefSeq" id="WP_250025957.1">
    <property type="nucleotide sequence ID" value="NZ_CP097331.1"/>
</dbReference>